<comment type="caution">
    <text evidence="1">The sequence shown here is derived from an EMBL/GenBank/DDBJ whole genome shotgun (WGS) entry which is preliminary data.</text>
</comment>
<dbReference type="Proteomes" id="UP000182661">
    <property type="component" value="Unassembled WGS sequence"/>
</dbReference>
<dbReference type="EMBL" id="LSRP01000094">
    <property type="protein sequence ID" value="OJF95389.1"/>
    <property type="molecule type" value="Genomic_DNA"/>
</dbReference>
<proteinExistence type="predicted"/>
<evidence type="ECO:0008006" key="3">
    <source>
        <dbReference type="Google" id="ProtNLM"/>
    </source>
</evidence>
<protein>
    <recommendedName>
        <fullName evidence="3">Flagellar FliJ protein</fullName>
    </recommendedName>
</protein>
<reference evidence="1 2" key="1">
    <citation type="submission" date="2016-02" db="EMBL/GenBank/DDBJ databases">
        <title>Genome sequencing of a beta-galactosidase producing bacteria Rhizobium sp. 59.</title>
        <authorList>
            <person name="Wang D."/>
            <person name="Kot W."/>
            <person name="Qin Y."/>
            <person name="Hansen L."/>
            <person name="Naqvi K."/>
            <person name="Rensing C."/>
        </authorList>
    </citation>
    <scope>NUCLEOTIDE SEQUENCE [LARGE SCALE GENOMIC DNA]</scope>
    <source>
        <strain evidence="1 2">59</strain>
    </source>
</reference>
<sequence>MTKSRSEKLKRLVAVQRHLEQMAESELAETSRQRRELADTIDVVADAMGSAHPLHAMFSGHYASQLGRLAQKDQMLHSIQQVHENRVLKERAKGDRLADNMRDARDIEDRAAADEAVYDLVDQHVLGTSPASGKVGRS</sequence>
<organism evidence="1 2">
    <name type="scientific">Pararhizobium antarcticum</name>
    <dbReference type="NCBI Taxonomy" id="1798805"/>
    <lineage>
        <taxon>Bacteria</taxon>
        <taxon>Pseudomonadati</taxon>
        <taxon>Pseudomonadota</taxon>
        <taxon>Alphaproteobacteria</taxon>
        <taxon>Hyphomicrobiales</taxon>
        <taxon>Rhizobiaceae</taxon>
        <taxon>Rhizobium/Agrobacterium group</taxon>
        <taxon>Pararhizobium</taxon>
    </lineage>
</organism>
<keyword evidence="2" id="KW-1185">Reference proteome</keyword>
<accession>A0A657LQS3</accession>
<name>A0A657LQS3_9HYPH</name>
<evidence type="ECO:0000313" key="2">
    <source>
        <dbReference type="Proteomes" id="UP000182661"/>
    </source>
</evidence>
<dbReference type="RefSeq" id="WP_071833774.1">
    <property type="nucleotide sequence ID" value="NZ_LSRP01000094.1"/>
</dbReference>
<dbReference type="OrthoDB" id="8115900at2"/>
<gene>
    <name evidence="1" type="ORF">AX760_19505</name>
</gene>
<dbReference type="AlphaFoldDB" id="A0A657LQS3"/>
<evidence type="ECO:0000313" key="1">
    <source>
        <dbReference type="EMBL" id="OJF95389.1"/>
    </source>
</evidence>